<evidence type="ECO:0000313" key="4">
    <source>
        <dbReference type="EnsemblProtists" id="HpaP801846"/>
    </source>
</evidence>
<organism evidence="4 5">
    <name type="scientific">Hyaloperonospora arabidopsidis (strain Emoy2)</name>
    <name type="common">Downy mildew agent</name>
    <name type="synonym">Peronospora arabidopsidis</name>
    <dbReference type="NCBI Taxonomy" id="559515"/>
    <lineage>
        <taxon>Eukaryota</taxon>
        <taxon>Sar</taxon>
        <taxon>Stramenopiles</taxon>
        <taxon>Oomycota</taxon>
        <taxon>Peronosporomycetes</taxon>
        <taxon>Peronosporales</taxon>
        <taxon>Peronosporaceae</taxon>
        <taxon>Hyaloperonospora</taxon>
    </lineage>
</organism>
<protein>
    <submittedName>
        <fullName evidence="3">RxLR effector candidate protein</fullName>
    </submittedName>
</protein>
<dbReference type="InParanoid" id="M4B6E5"/>
<dbReference type="HOGENOM" id="CLU_632326_0_0_1"/>
<reference evidence="4" key="3">
    <citation type="submission" date="2015-06" db="UniProtKB">
        <authorList>
            <consortium name="EnsemblProtists"/>
        </authorList>
    </citation>
    <scope>IDENTIFICATION</scope>
    <source>
        <strain evidence="4">Emoy2</strain>
    </source>
</reference>
<reference evidence="5" key="1">
    <citation type="journal article" date="2010" name="Science">
        <title>Signatures of adaptation to obligate biotrophy in the Hyaloperonospora arabidopsidis genome.</title>
        <authorList>
            <person name="Baxter L."/>
            <person name="Tripathy S."/>
            <person name="Ishaque N."/>
            <person name="Boot N."/>
            <person name="Cabral A."/>
            <person name="Kemen E."/>
            <person name="Thines M."/>
            <person name="Ah-Fong A."/>
            <person name="Anderson R."/>
            <person name="Badejoko W."/>
            <person name="Bittner-Eddy P."/>
            <person name="Boore J.L."/>
            <person name="Chibucos M.C."/>
            <person name="Coates M."/>
            <person name="Dehal P."/>
            <person name="Delehaunty K."/>
            <person name="Dong S."/>
            <person name="Downton P."/>
            <person name="Dumas B."/>
            <person name="Fabro G."/>
            <person name="Fronick C."/>
            <person name="Fuerstenberg S.I."/>
            <person name="Fulton L."/>
            <person name="Gaulin E."/>
            <person name="Govers F."/>
            <person name="Hughes L."/>
            <person name="Humphray S."/>
            <person name="Jiang R.H."/>
            <person name="Judelson H."/>
            <person name="Kamoun S."/>
            <person name="Kyung K."/>
            <person name="Meijer H."/>
            <person name="Minx P."/>
            <person name="Morris P."/>
            <person name="Nelson J."/>
            <person name="Phuntumart V."/>
            <person name="Qutob D."/>
            <person name="Rehmany A."/>
            <person name="Rougon-Cardoso A."/>
            <person name="Ryden P."/>
            <person name="Torto-Alalibo T."/>
            <person name="Studholme D."/>
            <person name="Wang Y."/>
            <person name="Win J."/>
            <person name="Wood J."/>
            <person name="Clifton S.W."/>
            <person name="Rogers J."/>
            <person name="Van den Ackerveken G."/>
            <person name="Jones J.D."/>
            <person name="McDowell J.M."/>
            <person name="Beynon J."/>
            <person name="Tyler B.M."/>
        </authorList>
    </citation>
    <scope>NUCLEOTIDE SEQUENCE [LARGE SCALE GENOMIC DNA]</scope>
    <source>
        <strain evidence="5">Emoy2</strain>
    </source>
</reference>
<feature type="compositionally biased region" description="Polar residues" evidence="1">
    <location>
        <begin position="37"/>
        <end position="46"/>
    </location>
</feature>
<dbReference type="EMBL" id="JH598543">
    <property type="status" value="NOT_ANNOTATED_CDS"/>
    <property type="molecule type" value="Genomic_DNA"/>
</dbReference>
<keyword evidence="5" id="KW-1185">Reference proteome</keyword>
<evidence type="ECO:0000313" key="5">
    <source>
        <dbReference type="Proteomes" id="UP000011713"/>
    </source>
</evidence>
<keyword evidence="2" id="KW-0732">Signal</keyword>
<evidence type="ECO:0000256" key="2">
    <source>
        <dbReference type="SAM" id="SignalP"/>
    </source>
</evidence>
<sequence>MPFCSRALLATFALLTRTKGTREAADPGTTAFHHPSTVHSSVDNQSEDTSSKALISFQGEQDGEERGKLKELVIALTSRLHLKSDQLRKWQNDNVDPSDILMKMREHLQPKDSLEEIALAILCRSDILALDRYFESKNMSLIRTLVLQFTDTLMVKVLVRAKQSKHGVGATNANLLLDKLMNEWNSDIRPKSFLEVFTFLDFTDTKFLHHFMIKPELDVLQDYIKLRNGVVLDTKDYFDTLTTGFGGESKFSMIMDTAFVDPVTIVKAKELQGQQFEMWEASEKSPIDIFERLEMAKDKFELFTEHPHKLRTLSEYIEKFGLTNQNGRRCDLMTTVIEGFGGDAKFALLVMKAQETEGLSMCADQILLLLFQAWEKRGITLQNLVSKMQWEDTAETGLIMGKFKMYSEGRFRHSLNLSRNVVLLKEAVYGPRSS</sequence>
<gene>
    <name evidence="3" type="primary">HaRxL98</name>
</gene>
<proteinExistence type="evidence at transcript level"/>
<evidence type="ECO:0000313" key="3">
    <source>
        <dbReference type="EMBL" id="BAP68823.1"/>
    </source>
</evidence>
<feature type="signal peptide" evidence="2">
    <location>
        <begin position="1"/>
        <end position="20"/>
    </location>
</feature>
<dbReference type="AlphaFoldDB" id="M4B6E5"/>
<dbReference type="EnsemblProtists" id="HpaT801846">
    <property type="protein sequence ID" value="HpaP801846"/>
    <property type="gene ID" value="HpaG801846"/>
</dbReference>
<reference evidence="3" key="2">
    <citation type="journal article" date="2014" name="PLoS Pathog.">
        <title>Expression profiling during arabidopsis/downy mildew interaction reveals a highly-expressed effector that attenuates responses to salicylic acid.</title>
        <authorList>
            <person name="Asai S."/>
            <person name="Rallapalli G."/>
            <person name="Piquerez S.J.M."/>
            <person name="Caillaud M.C."/>
            <person name="Furzer O.J."/>
            <person name="Ishaque N."/>
            <person name="Wirthmueller L."/>
            <person name="Fabro G."/>
            <person name="Shirasu K."/>
            <person name="Jones J.D.G."/>
        </authorList>
    </citation>
    <scope>NUCLEOTIDE SEQUENCE</scope>
    <source>
        <strain evidence="3">Emoy2</strain>
    </source>
</reference>
<name>M4B6E5_HYAAE</name>
<feature type="region of interest" description="Disordered" evidence="1">
    <location>
        <begin position="23"/>
        <end position="46"/>
    </location>
</feature>
<feature type="chain" id="PRO_5009704464" evidence="2">
    <location>
        <begin position="21"/>
        <end position="434"/>
    </location>
</feature>
<accession>M4B6E5</accession>
<evidence type="ECO:0000256" key="1">
    <source>
        <dbReference type="SAM" id="MobiDB-lite"/>
    </source>
</evidence>
<dbReference type="VEuPathDB" id="FungiDB:HpaG801846"/>
<dbReference type="Proteomes" id="UP000011713">
    <property type="component" value="Unassembled WGS sequence"/>
</dbReference>
<dbReference type="EMBL" id="AB922248">
    <property type="protein sequence ID" value="BAP68823.1"/>
    <property type="molecule type" value="mRNA"/>
</dbReference>